<reference evidence="2 3" key="1">
    <citation type="submission" date="2019-08" db="EMBL/GenBank/DDBJ databases">
        <title>Bacillus genomes from the desert of Cuatro Cienegas, Coahuila.</title>
        <authorList>
            <person name="Olmedo-Alvarez G."/>
        </authorList>
    </citation>
    <scope>NUCLEOTIDE SEQUENCE [LARGE SCALE GENOMIC DNA]</scope>
    <source>
        <strain evidence="2 3">CH34_1T</strain>
    </source>
</reference>
<dbReference type="InterPro" id="IPR014617">
    <property type="entry name" value="YphA_Bacsu"/>
</dbReference>
<keyword evidence="1" id="KW-0472">Membrane</keyword>
<name>A0A5D4NZ15_9BACI</name>
<dbReference type="RefSeq" id="WP_148938626.1">
    <property type="nucleotide sequence ID" value="NZ_VTEI01000002.1"/>
</dbReference>
<dbReference type="Pfam" id="PF24124">
    <property type="entry name" value="YphA"/>
    <property type="match status" value="1"/>
</dbReference>
<dbReference type="Proteomes" id="UP000322267">
    <property type="component" value="Unassembled WGS sequence"/>
</dbReference>
<sequence>MNGLIFLWLMWAGWIVSTFIVNKNNAWRFRCSAAILILIISFPYAVGTPGQHAGLTAFEIFLFSMLLIRNYSLTEKLFLFLCSFIIGLSYSSFKLLSVYDPIIIVFDEKLMVTAILLVISYLLYSDVKQVKKRLLALVIGLIIGEFLTGTVFLQHKLPYAAGGHLFLDVISVIAVSVGVLHLLQLLSNTQSSFIKTELKKGEVKNL</sequence>
<keyword evidence="1" id="KW-1133">Transmembrane helix</keyword>
<evidence type="ECO:0000256" key="1">
    <source>
        <dbReference type="SAM" id="Phobius"/>
    </source>
</evidence>
<keyword evidence="1" id="KW-0812">Transmembrane</keyword>
<feature type="transmembrane region" description="Helical" evidence="1">
    <location>
        <begin position="165"/>
        <end position="186"/>
    </location>
</feature>
<dbReference type="OrthoDB" id="2965169at2"/>
<gene>
    <name evidence="2" type="ORF">FZC78_05490</name>
</gene>
<feature type="transmembrane region" description="Helical" evidence="1">
    <location>
        <begin position="102"/>
        <end position="122"/>
    </location>
</feature>
<evidence type="ECO:0000313" key="2">
    <source>
        <dbReference type="EMBL" id="TYS18951.1"/>
    </source>
</evidence>
<feature type="transmembrane region" description="Helical" evidence="1">
    <location>
        <begin position="29"/>
        <end position="46"/>
    </location>
</feature>
<accession>A0A5D4NZ15</accession>
<feature type="transmembrane region" description="Helical" evidence="1">
    <location>
        <begin position="134"/>
        <end position="153"/>
    </location>
</feature>
<dbReference type="EMBL" id="VTEI01000002">
    <property type="protein sequence ID" value="TYS18951.1"/>
    <property type="molecule type" value="Genomic_DNA"/>
</dbReference>
<organism evidence="2 3">
    <name type="scientific">Rossellomorea vietnamensis</name>
    <dbReference type="NCBI Taxonomy" id="218284"/>
    <lineage>
        <taxon>Bacteria</taxon>
        <taxon>Bacillati</taxon>
        <taxon>Bacillota</taxon>
        <taxon>Bacilli</taxon>
        <taxon>Bacillales</taxon>
        <taxon>Bacillaceae</taxon>
        <taxon>Rossellomorea</taxon>
    </lineage>
</organism>
<feature type="transmembrane region" description="Helical" evidence="1">
    <location>
        <begin position="6"/>
        <end position="22"/>
    </location>
</feature>
<dbReference type="AlphaFoldDB" id="A0A5D4NZ15"/>
<evidence type="ECO:0000313" key="3">
    <source>
        <dbReference type="Proteomes" id="UP000322267"/>
    </source>
</evidence>
<feature type="transmembrane region" description="Helical" evidence="1">
    <location>
        <begin position="77"/>
        <end position="96"/>
    </location>
</feature>
<protein>
    <submittedName>
        <fullName evidence="2">Uncharacterized protein</fullName>
    </submittedName>
</protein>
<comment type="caution">
    <text evidence="2">The sequence shown here is derived from an EMBL/GenBank/DDBJ whole genome shotgun (WGS) entry which is preliminary data.</text>
</comment>
<dbReference type="PIRSF" id="PIRSF036710">
    <property type="entry name" value="YphA_Bacsu"/>
    <property type="match status" value="1"/>
</dbReference>
<proteinExistence type="predicted"/>
<feature type="transmembrane region" description="Helical" evidence="1">
    <location>
        <begin position="52"/>
        <end position="68"/>
    </location>
</feature>